<keyword evidence="7" id="KW-0812">Transmembrane</keyword>
<gene>
    <name evidence="10" type="ORF">LUZ63_013776</name>
</gene>
<dbReference type="GO" id="GO:0030247">
    <property type="term" value="F:polysaccharide binding"/>
    <property type="evidence" value="ECO:0007669"/>
    <property type="project" value="InterPro"/>
</dbReference>
<dbReference type="InterPro" id="IPR018097">
    <property type="entry name" value="EGF_Ca-bd_CS"/>
</dbReference>
<keyword evidence="5" id="KW-1015">Disulfide bond</keyword>
<dbReference type="OrthoDB" id="784156at2759"/>
<keyword evidence="11" id="KW-1185">Reference proteome</keyword>
<feature type="domain" description="EGF-like" evidence="9">
    <location>
        <begin position="288"/>
        <end position="330"/>
    </location>
</feature>
<dbReference type="GO" id="GO:0005509">
    <property type="term" value="F:calcium ion binding"/>
    <property type="evidence" value="ECO:0007669"/>
    <property type="project" value="InterPro"/>
</dbReference>
<dbReference type="GO" id="GO:0016020">
    <property type="term" value="C:membrane"/>
    <property type="evidence" value="ECO:0007669"/>
    <property type="project" value="UniProtKB-SubCell"/>
</dbReference>
<evidence type="ECO:0000256" key="6">
    <source>
        <dbReference type="PROSITE-ProRule" id="PRU00076"/>
    </source>
</evidence>
<dbReference type="SMART" id="SM00179">
    <property type="entry name" value="EGF_CA"/>
    <property type="match status" value="1"/>
</dbReference>
<dbReference type="Pfam" id="PF13947">
    <property type="entry name" value="GUB_WAK_bind"/>
    <property type="match status" value="1"/>
</dbReference>
<evidence type="ECO:0000313" key="11">
    <source>
        <dbReference type="Proteomes" id="UP001151287"/>
    </source>
</evidence>
<comment type="caution">
    <text evidence="6">Lacks conserved residue(s) required for the propagation of feature annotation.</text>
</comment>
<keyword evidence="7" id="KW-1133">Transmembrane helix</keyword>
<comment type="subcellular location">
    <subcellularLocation>
        <location evidence="1">Membrane</location>
        <topology evidence="1">Single-pass membrane protein</topology>
    </subcellularLocation>
</comment>
<protein>
    <recommendedName>
        <fullName evidence="9">EGF-like domain-containing protein</fullName>
    </recommendedName>
</protein>
<sequence>MIQIIIQLVLLISLSKTKAASISLPNYPDSCGGVPIPYPFGIGPNCSLSETFELSCKSINGTSPPYRRDYLFLNINISSGQALVNMPISSQCYNSTTNSDDYKNWEVDLLHITDFRFNHEKNMIVVIRCDTLAYTRCFSDNNNSYLGGCVSGCDSLESLSDGSCSGIGCCQTSIPKGINYIELWFDENFNNSKVYNFNPCSYAMLTEAGFMFNTSHITTDQLLRQNTSAVIDWAIGNTTCNTAQTNKSTYACRSIYSNCSDSSSGPGYLCNCMDGYQGNPYLDEGCQDIDECANQNQCSEPAKCHNLSGSYKCSCPFGWRKKHNNLRDCELNLTLVIGICGGIFALLFLGVGIYVAHERRVLSKVEEKYFQKHGG</sequence>
<evidence type="ECO:0000256" key="2">
    <source>
        <dbReference type="ARBA" id="ARBA00022536"/>
    </source>
</evidence>
<evidence type="ECO:0000256" key="7">
    <source>
        <dbReference type="SAM" id="Phobius"/>
    </source>
</evidence>
<dbReference type="PROSITE" id="PS01187">
    <property type="entry name" value="EGF_CA"/>
    <property type="match status" value="1"/>
</dbReference>
<keyword evidence="2 6" id="KW-0245">EGF-like domain</keyword>
<dbReference type="Gene3D" id="2.10.25.10">
    <property type="entry name" value="Laminin"/>
    <property type="match status" value="1"/>
</dbReference>
<proteinExistence type="predicted"/>
<accession>A0A9Q0HKJ0</accession>
<dbReference type="InterPro" id="IPR049883">
    <property type="entry name" value="NOTCH1_EGF-like"/>
</dbReference>
<dbReference type="InterPro" id="IPR000152">
    <property type="entry name" value="EGF-type_Asp/Asn_hydroxyl_site"/>
</dbReference>
<dbReference type="InterPro" id="IPR000742">
    <property type="entry name" value="EGF"/>
</dbReference>
<dbReference type="FunFam" id="2.10.25.10:FF:000038">
    <property type="entry name" value="Fibrillin 2"/>
    <property type="match status" value="1"/>
</dbReference>
<evidence type="ECO:0000256" key="3">
    <source>
        <dbReference type="ARBA" id="ARBA00022729"/>
    </source>
</evidence>
<dbReference type="InterPro" id="IPR025287">
    <property type="entry name" value="WAK_GUB"/>
</dbReference>
<dbReference type="InterPro" id="IPR001881">
    <property type="entry name" value="EGF-like_Ca-bd_dom"/>
</dbReference>
<reference evidence="10" key="1">
    <citation type="journal article" date="2022" name="Cell">
        <title>Repeat-based holocentromeres influence genome architecture and karyotype evolution.</title>
        <authorList>
            <person name="Hofstatter P.G."/>
            <person name="Thangavel G."/>
            <person name="Lux T."/>
            <person name="Neumann P."/>
            <person name="Vondrak T."/>
            <person name="Novak P."/>
            <person name="Zhang M."/>
            <person name="Costa L."/>
            <person name="Castellani M."/>
            <person name="Scott A."/>
            <person name="Toegelov H."/>
            <person name="Fuchs J."/>
            <person name="Mata-Sucre Y."/>
            <person name="Dias Y."/>
            <person name="Vanzela A.L.L."/>
            <person name="Huettel B."/>
            <person name="Almeida C.C.S."/>
            <person name="Simkova H."/>
            <person name="Souza G."/>
            <person name="Pedrosa-Harand A."/>
            <person name="Macas J."/>
            <person name="Mayer K.F.X."/>
            <person name="Houben A."/>
            <person name="Marques A."/>
        </authorList>
    </citation>
    <scope>NUCLEOTIDE SEQUENCE</scope>
    <source>
        <strain evidence="10">RhyBre1mFocal</strain>
    </source>
</reference>
<feature type="signal peptide" evidence="8">
    <location>
        <begin position="1"/>
        <end position="19"/>
    </location>
</feature>
<keyword evidence="7" id="KW-0472">Membrane</keyword>
<dbReference type="CDD" id="cd00054">
    <property type="entry name" value="EGF_CA"/>
    <property type="match status" value="1"/>
</dbReference>
<evidence type="ECO:0000259" key="9">
    <source>
        <dbReference type="PROSITE" id="PS50026"/>
    </source>
</evidence>
<organism evidence="10 11">
    <name type="scientific">Rhynchospora breviuscula</name>
    <dbReference type="NCBI Taxonomy" id="2022672"/>
    <lineage>
        <taxon>Eukaryota</taxon>
        <taxon>Viridiplantae</taxon>
        <taxon>Streptophyta</taxon>
        <taxon>Embryophyta</taxon>
        <taxon>Tracheophyta</taxon>
        <taxon>Spermatophyta</taxon>
        <taxon>Magnoliopsida</taxon>
        <taxon>Liliopsida</taxon>
        <taxon>Poales</taxon>
        <taxon>Cyperaceae</taxon>
        <taxon>Cyperoideae</taxon>
        <taxon>Rhynchosporeae</taxon>
        <taxon>Rhynchospora</taxon>
    </lineage>
</organism>
<feature type="transmembrane region" description="Helical" evidence="7">
    <location>
        <begin position="333"/>
        <end position="356"/>
    </location>
</feature>
<keyword evidence="4" id="KW-0677">Repeat</keyword>
<dbReference type="Pfam" id="PF07645">
    <property type="entry name" value="EGF_CA"/>
    <property type="match status" value="1"/>
</dbReference>
<evidence type="ECO:0000256" key="4">
    <source>
        <dbReference type="ARBA" id="ARBA00022737"/>
    </source>
</evidence>
<keyword evidence="3 8" id="KW-0732">Signal</keyword>
<evidence type="ECO:0000256" key="8">
    <source>
        <dbReference type="SAM" id="SignalP"/>
    </source>
</evidence>
<feature type="chain" id="PRO_5040293048" description="EGF-like domain-containing protein" evidence="8">
    <location>
        <begin position="20"/>
        <end position="375"/>
    </location>
</feature>
<dbReference type="EMBL" id="JAMQYH010000004">
    <property type="protein sequence ID" value="KAJ1689621.1"/>
    <property type="molecule type" value="Genomic_DNA"/>
</dbReference>
<evidence type="ECO:0000256" key="1">
    <source>
        <dbReference type="ARBA" id="ARBA00004167"/>
    </source>
</evidence>
<dbReference type="AlphaFoldDB" id="A0A9Q0HKJ0"/>
<dbReference type="PROSITE" id="PS50026">
    <property type="entry name" value="EGF_3"/>
    <property type="match status" value="1"/>
</dbReference>
<dbReference type="Proteomes" id="UP001151287">
    <property type="component" value="Unassembled WGS sequence"/>
</dbReference>
<name>A0A9Q0HKJ0_9POAL</name>
<evidence type="ECO:0000313" key="10">
    <source>
        <dbReference type="EMBL" id="KAJ1689621.1"/>
    </source>
</evidence>
<dbReference type="SUPFAM" id="SSF57196">
    <property type="entry name" value="EGF/Laminin"/>
    <property type="match status" value="1"/>
</dbReference>
<evidence type="ECO:0000256" key="5">
    <source>
        <dbReference type="ARBA" id="ARBA00023157"/>
    </source>
</evidence>
<dbReference type="SMART" id="SM00181">
    <property type="entry name" value="EGF"/>
    <property type="match status" value="2"/>
</dbReference>
<dbReference type="PROSITE" id="PS00010">
    <property type="entry name" value="ASX_HYDROXYL"/>
    <property type="match status" value="1"/>
</dbReference>
<comment type="caution">
    <text evidence="10">The sequence shown here is derived from an EMBL/GenBank/DDBJ whole genome shotgun (WGS) entry which is preliminary data.</text>
</comment>
<dbReference type="PANTHER" id="PTHR33491">
    <property type="entry name" value="OSJNBA0016N04.9 PROTEIN"/>
    <property type="match status" value="1"/>
</dbReference>